<evidence type="ECO:0000256" key="2">
    <source>
        <dbReference type="ARBA" id="ARBA00023002"/>
    </source>
</evidence>
<reference evidence="7" key="3">
    <citation type="submission" date="2025-09" db="UniProtKB">
        <authorList>
            <consortium name="Ensembl"/>
        </authorList>
    </citation>
    <scope>IDENTIFICATION</scope>
</reference>
<dbReference type="GeneTree" id="ENSGT00940000154609"/>
<evidence type="ECO:0000256" key="4">
    <source>
        <dbReference type="PROSITE-ProRule" id="PRU10007"/>
    </source>
</evidence>
<dbReference type="PROSITE" id="PS00687">
    <property type="entry name" value="ALDEHYDE_DEHYDR_GLU"/>
    <property type="match status" value="1"/>
</dbReference>
<reference evidence="8" key="1">
    <citation type="submission" date="2016-06" db="EMBL/GenBank/DDBJ databases">
        <title>De novo assembly and RNA-Seq shows season-dependent expression and editing in black bear kidneys.</title>
        <authorList>
            <person name="Korstanje R."/>
            <person name="Srivastava A."/>
            <person name="Sarsani V.K."/>
            <person name="Sheehan S.M."/>
            <person name="Seger R.L."/>
            <person name="Barter M.E."/>
            <person name="Lindqvist C."/>
            <person name="Brody L.C."/>
            <person name="Mullikin J.C."/>
        </authorList>
    </citation>
    <scope>NUCLEOTIDE SEQUENCE [LARGE SCALE GENOMIC DNA]</scope>
</reference>
<dbReference type="InterPro" id="IPR016163">
    <property type="entry name" value="Ald_DH_C"/>
</dbReference>
<dbReference type="InterPro" id="IPR016160">
    <property type="entry name" value="Ald_DH_CS_CYS"/>
</dbReference>
<accession>A0A452RC63</accession>
<feature type="domain" description="Aldehyde dehydrogenase" evidence="6">
    <location>
        <begin position="2"/>
        <end position="240"/>
    </location>
</feature>
<evidence type="ECO:0000313" key="8">
    <source>
        <dbReference type="Proteomes" id="UP000291022"/>
    </source>
</evidence>
<evidence type="ECO:0000313" key="7">
    <source>
        <dbReference type="Ensembl" id="ENSUAMP00000016286.1"/>
    </source>
</evidence>
<name>A0A452RC63_URSAM</name>
<dbReference type="Gene3D" id="3.40.605.10">
    <property type="entry name" value="Aldehyde Dehydrogenase, Chain A, domain 1"/>
    <property type="match status" value="1"/>
</dbReference>
<dbReference type="InterPro" id="IPR029510">
    <property type="entry name" value="Ald_DH_CS_GLU"/>
</dbReference>
<evidence type="ECO:0000256" key="3">
    <source>
        <dbReference type="ARBA" id="ARBA00023027"/>
    </source>
</evidence>
<reference evidence="7" key="2">
    <citation type="submission" date="2025-08" db="UniProtKB">
        <authorList>
            <consortium name="Ensembl"/>
        </authorList>
    </citation>
    <scope>IDENTIFICATION</scope>
</reference>
<dbReference type="InterPro" id="IPR016161">
    <property type="entry name" value="Ald_DH/histidinol_DH"/>
</dbReference>
<dbReference type="Gene3D" id="3.40.309.10">
    <property type="entry name" value="Aldehyde Dehydrogenase, Chain A, domain 2"/>
    <property type="match status" value="1"/>
</dbReference>
<dbReference type="Pfam" id="PF00171">
    <property type="entry name" value="Aldedh"/>
    <property type="match status" value="1"/>
</dbReference>
<comment type="similarity">
    <text evidence="1 5">Belongs to the aldehyde dehydrogenase family.</text>
</comment>
<proteinExistence type="inferred from homology"/>
<evidence type="ECO:0000259" key="6">
    <source>
        <dbReference type="Pfam" id="PF00171"/>
    </source>
</evidence>
<evidence type="ECO:0000256" key="1">
    <source>
        <dbReference type="ARBA" id="ARBA00009986"/>
    </source>
</evidence>
<dbReference type="Ensembl" id="ENSUAMT00000018241.1">
    <property type="protein sequence ID" value="ENSUAMP00000016286.1"/>
    <property type="gene ID" value="ENSUAMG00000012978.1"/>
</dbReference>
<sequence>MIKEAAGKSNLKRVTLELGGKSPCIVFADADLDNAVEFAHHGLFYHQGQCCIAASRLFVEESIYDEFVRRSVEWAKKYVLGNPLTPGVTQGPQIDKEQYEKILDLIESGKKEGPKWSVAEVRGGIKATSSSPRSSLMLQTTCALPKKEIFGPVQQIMKFKSLDEVIKRANNTFYGLSAGIFTKDIDKAITVSSALQAGTVWVNCYSVVSAQCPFGGFKMSGNGRELGEYGLHEYTEVKTVTMKISQKNS</sequence>
<keyword evidence="3" id="KW-0520">NAD</keyword>
<dbReference type="SUPFAM" id="SSF53720">
    <property type="entry name" value="ALDH-like"/>
    <property type="match status" value="1"/>
</dbReference>
<dbReference type="OMA" id="GRETHAQ"/>
<keyword evidence="8" id="KW-1185">Reference proteome</keyword>
<dbReference type="PANTHER" id="PTHR11699">
    <property type="entry name" value="ALDEHYDE DEHYDROGENASE-RELATED"/>
    <property type="match status" value="1"/>
</dbReference>
<evidence type="ECO:0000256" key="5">
    <source>
        <dbReference type="RuleBase" id="RU003345"/>
    </source>
</evidence>
<dbReference type="Proteomes" id="UP000291022">
    <property type="component" value="Unassembled WGS sequence"/>
</dbReference>
<dbReference type="GO" id="GO:0016620">
    <property type="term" value="F:oxidoreductase activity, acting on the aldehyde or oxo group of donors, NAD or NADP as acceptor"/>
    <property type="evidence" value="ECO:0007669"/>
    <property type="project" value="InterPro"/>
</dbReference>
<feature type="active site" evidence="4">
    <location>
        <position position="17"/>
    </location>
</feature>
<dbReference type="InterPro" id="IPR016162">
    <property type="entry name" value="Ald_DH_N"/>
</dbReference>
<dbReference type="AlphaFoldDB" id="A0A452RC63"/>
<dbReference type="InterPro" id="IPR015590">
    <property type="entry name" value="Aldehyde_DH_dom"/>
</dbReference>
<dbReference type="PROSITE" id="PS00070">
    <property type="entry name" value="ALDEHYDE_DEHYDR_CYS"/>
    <property type="match status" value="1"/>
</dbReference>
<keyword evidence="2 5" id="KW-0560">Oxidoreductase</keyword>
<dbReference type="FunFam" id="3.40.605.10:FF:000026">
    <property type="entry name" value="Aldehyde dehydrogenase, putative"/>
    <property type="match status" value="1"/>
</dbReference>
<dbReference type="STRING" id="9643.ENSUAMP00000016286"/>
<organism evidence="7 8">
    <name type="scientific">Ursus americanus</name>
    <name type="common">American black bear</name>
    <name type="synonym">Euarctos americanus</name>
    <dbReference type="NCBI Taxonomy" id="9643"/>
    <lineage>
        <taxon>Eukaryota</taxon>
        <taxon>Metazoa</taxon>
        <taxon>Chordata</taxon>
        <taxon>Craniata</taxon>
        <taxon>Vertebrata</taxon>
        <taxon>Euteleostomi</taxon>
        <taxon>Mammalia</taxon>
        <taxon>Eutheria</taxon>
        <taxon>Laurasiatheria</taxon>
        <taxon>Carnivora</taxon>
        <taxon>Caniformia</taxon>
        <taxon>Ursidae</taxon>
        <taxon>Ursus</taxon>
    </lineage>
</organism>
<dbReference type="FunFam" id="3.40.309.10:FF:000001">
    <property type="entry name" value="Mitochondrial aldehyde dehydrogenase 2"/>
    <property type="match status" value="1"/>
</dbReference>
<protein>
    <recommendedName>
        <fullName evidence="6">Aldehyde dehydrogenase domain-containing protein</fullName>
    </recommendedName>
</protein>